<reference evidence="3" key="1">
    <citation type="submission" date="2020-05" db="EMBL/GenBank/DDBJ databases">
        <title>Classification of alakaliphilic streptomycetes isolated from an alkaline soil next to Lonar Crater, India and a proposal for the recognition of Streptomyces alkaliterrae sp. nov.</title>
        <authorList>
            <person name="Golinska P."/>
        </authorList>
    </citation>
    <scope>NUCLEOTIDE SEQUENCE [LARGE SCALE GENOMIC DNA]</scope>
    <source>
        <strain evidence="3">OF3</strain>
    </source>
</reference>
<feature type="region of interest" description="Disordered" evidence="1">
    <location>
        <begin position="1"/>
        <end position="26"/>
    </location>
</feature>
<dbReference type="RefSeq" id="WP_181355071.1">
    <property type="nucleotide sequence ID" value="NZ_JABJWZ010000229.1"/>
</dbReference>
<gene>
    <name evidence="2" type="ORF">H3146_20160</name>
</gene>
<evidence type="ECO:0000313" key="2">
    <source>
        <dbReference type="EMBL" id="MBB1255652.1"/>
    </source>
</evidence>
<dbReference type="AlphaFoldDB" id="A0A7W3WNK4"/>
<accession>A0A7W3WNK4</accession>
<evidence type="ECO:0000256" key="1">
    <source>
        <dbReference type="SAM" id="MobiDB-lite"/>
    </source>
</evidence>
<sequence>MQQSTAHGGLWRHEPRRHHEPLDGDATPLVRPYLLAAEREFDQAAWQLFHTPTAPC</sequence>
<evidence type="ECO:0000313" key="3">
    <source>
        <dbReference type="Proteomes" id="UP000525686"/>
    </source>
</evidence>
<dbReference type="Proteomes" id="UP000525686">
    <property type="component" value="Unassembled WGS sequence"/>
</dbReference>
<comment type="caution">
    <text evidence="2">The sequence shown here is derived from an EMBL/GenBank/DDBJ whole genome shotgun (WGS) entry which is preliminary data.</text>
</comment>
<protein>
    <submittedName>
        <fullName evidence="2">Uncharacterized protein</fullName>
    </submittedName>
</protein>
<dbReference type="EMBL" id="JABJWZ010000229">
    <property type="protein sequence ID" value="MBB1255652.1"/>
    <property type="molecule type" value="Genomic_DNA"/>
</dbReference>
<organism evidence="2 3">
    <name type="scientific">Streptomyces alkaliterrae</name>
    <dbReference type="NCBI Taxonomy" id="2213162"/>
    <lineage>
        <taxon>Bacteria</taxon>
        <taxon>Bacillati</taxon>
        <taxon>Actinomycetota</taxon>
        <taxon>Actinomycetes</taxon>
        <taxon>Kitasatosporales</taxon>
        <taxon>Streptomycetaceae</taxon>
        <taxon>Streptomyces</taxon>
    </lineage>
</organism>
<proteinExistence type="predicted"/>
<name>A0A7W3WNK4_9ACTN</name>